<sequence>YNLGRDLVESYVDRKAVAGEDRWDAFRTLLTTPLAASDIEAAQ</sequence>
<organism evidence="1">
    <name type="scientific">hydrothermal vent metagenome</name>
    <dbReference type="NCBI Taxonomy" id="652676"/>
    <lineage>
        <taxon>unclassified sequences</taxon>
        <taxon>metagenomes</taxon>
        <taxon>ecological metagenomes</taxon>
    </lineage>
</organism>
<reference evidence="1" key="1">
    <citation type="submission" date="2018-06" db="EMBL/GenBank/DDBJ databases">
        <authorList>
            <person name="Zhirakovskaya E."/>
        </authorList>
    </citation>
    <scope>NUCLEOTIDE SEQUENCE</scope>
</reference>
<dbReference type="AlphaFoldDB" id="A0A3B0RR37"/>
<name>A0A3B0RR37_9ZZZZ</name>
<accession>A0A3B0RR37</accession>
<proteinExistence type="predicted"/>
<evidence type="ECO:0000313" key="1">
    <source>
        <dbReference type="EMBL" id="VAV94022.1"/>
    </source>
</evidence>
<gene>
    <name evidence="1" type="ORF">MNBD_ALPHA05-1182</name>
</gene>
<protein>
    <submittedName>
        <fullName evidence="1">Uncharacterized protein</fullName>
    </submittedName>
</protein>
<dbReference type="EMBL" id="UOEH01000130">
    <property type="protein sequence ID" value="VAV94022.1"/>
    <property type="molecule type" value="Genomic_DNA"/>
</dbReference>
<feature type="non-terminal residue" evidence="1">
    <location>
        <position position="1"/>
    </location>
</feature>